<dbReference type="PANTHER" id="PTHR17985">
    <property type="entry name" value="SER/THR-RICH PROTEIN T10 IN DGCR REGION"/>
    <property type="match status" value="1"/>
</dbReference>
<gene>
    <name evidence="1" type="ORF">GCM10011357_08000</name>
</gene>
<name>A0ABQ1R4I6_9ALTE</name>
<reference evidence="2" key="1">
    <citation type="journal article" date="2019" name="Int. J. Syst. Evol. Microbiol.">
        <title>The Global Catalogue of Microorganisms (GCM) 10K type strain sequencing project: providing services to taxonomists for standard genome sequencing and annotation.</title>
        <authorList>
            <consortium name="The Broad Institute Genomics Platform"/>
            <consortium name="The Broad Institute Genome Sequencing Center for Infectious Disease"/>
            <person name="Wu L."/>
            <person name="Ma J."/>
        </authorList>
    </citation>
    <scope>NUCLEOTIDE SEQUENCE [LARGE SCALE GENOMIC DNA]</scope>
    <source>
        <strain evidence="2">CGMCC 1.12923</strain>
    </source>
</reference>
<dbReference type="EMBL" id="BMGJ01000002">
    <property type="protein sequence ID" value="GGD54697.1"/>
    <property type="molecule type" value="Genomic_DNA"/>
</dbReference>
<dbReference type="PANTHER" id="PTHR17985:SF8">
    <property type="entry name" value="TRANSPORT AND GOLGI ORGANIZATION PROTEIN 2 HOMOLOG"/>
    <property type="match status" value="1"/>
</dbReference>
<dbReference type="InterPro" id="IPR008551">
    <property type="entry name" value="TANGO2"/>
</dbReference>
<accession>A0ABQ1R4I6</accession>
<dbReference type="Pfam" id="PF05742">
    <property type="entry name" value="TANGO2"/>
    <property type="match status" value="1"/>
</dbReference>
<keyword evidence="2" id="KW-1185">Reference proteome</keyword>
<evidence type="ECO:0000313" key="2">
    <source>
        <dbReference type="Proteomes" id="UP000614272"/>
    </source>
</evidence>
<sequence length="263" mass="29539">MCILFIAVNKNPHYPLVIAANRDEFFARPTAQSGFWPDSPEVLAGKDLEAGGSWMGVTTHGRIAALTNIRDPKRMVANRKSRGKLVLDYLKQAEHAATPKGYLQWLEQCREAFNGYNLLFGQYRPGSGVQLNVYNNHTNSHTTLDTGIYGLSNADINSPWPKTSRGVQALSANLDNIQPEDERLFSILKDAQQANDADLPETGIPREWEKQLSSIFIRGEDYGTRSSTLLLMDNKGHLHWSERTFNNQGEATKTISFSSHFER</sequence>
<dbReference type="RefSeq" id="WP_099033020.1">
    <property type="nucleotide sequence ID" value="NZ_BMGJ01000002.1"/>
</dbReference>
<comment type="caution">
    <text evidence="1">The sequence shown here is derived from an EMBL/GenBank/DDBJ whole genome shotgun (WGS) entry which is preliminary data.</text>
</comment>
<evidence type="ECO:0008006" key="3">
    <source>
        <dbReference type="Google" id="ProtNLM"/>
    </source>
</evidence>
<protein>
    <recommendedName>
        <fullName evidence="3">NRDE family protein</fullName>
    </recommendedName>
</protein>
<evidence type="ECO:0000313" key="1">
    <source>
        <dbReference type="EMBL" id="GGD54697.1"/>
    </source>
</evidence>
<proteinExistence type="predicted"/>
<organism evidence="1 2">
    <name type="scientific">Lacimicrobium alkaliphilum</name>
    <dbReference type="NCBI Taxonomy" id="1526571"/>
    <lineage>
        <taxon>Bacteria</taxon>
        <taxon>Pseudomonadati</taxon>
        <taxon>Pseudomonadota</taxon>
        <taxon>Gammaproteobacteria</taxon>
        <taxon>Alteromonadales</taxon>
        <taxon>Alteromonadaceae</taxon>
        <taxon>Lacimicrobium</taxon>
    </lineage>
</organism>
<dbReference type="Proteomes" id="UP000614272">
    <property type="component" value="Unassembled WGS sequence"/>
</dbReference>